<dbReference type="Proteomes" id="UP000609531">
    <property type="component" value="Unassembled WGS sequence"/>
</dbReference>
<dbReference type="Pfam" id="PF13466">
    <property type="entry name" value="STAS_2"/>
    <property type="match status" value="1"/>
</dbReference>
<keyword evidence="1" id="KW-0472">Membrane</keyword>
<dbReference type="PANTHER" id="PTHR30188:SF3">
    <property type="entry name" value="ABC TRANSPORTER PERMEASE"/>
    <property type="match status" value="1"/>
</dbReference>
<dbReference type="PANTHER" id="PTHR30188">
    <property type="entry name" value="ABC TRANSPORTER PERMEASE PROTEIN-RELATED"/>
    <property type="match status" value="1"/>
</dbReference>
<dbReference type="CDD" id="cd07043">
    <property type="entry name" value="STAS_anti-anti-sigma_factors"/>
    <property type="match status" value="1"/>
</dbReference>
<dbReference type="Gene3D" id="3.30.750.24">
    <property type="entry name" value="STAS domain"/>
    <property type="match status" value="1"/>
</dbReference>
<keyword evidence="1" id="KW-1133">Transmembrane helix</keyword>
<dbReference type="InterPro" id="IPR030802">
    <property type="entry name" value="Permease_MalE"/>
</dbReference>
<comment type="caution">
    <text evidence="3">The sequence shown here is derived from an EMBL/GenBank/DDBJ whole genome shotgun (WGS) entry which is preliminary data.</text>
</comment>
<sequence>MDAHAPTTRPGVKVERDGDTVIVVATGAWTIRNSRQAEAAMAAVDLSASKLVFDLSGVVDIDTAGAWVIYRERGKAEFAGRSVKLRGADERVLFLLEEIELHIPGPDDWPRRPYWIVRFLTDMGEGTVRMGHDALALLSMLGVFGLRLTTAFTHYHRLRGNSILSNFDRACRGAVPIVMLMSFLVGLIIAQQAGFYLMSFGATLYVVDLSGILILREIGVLLAAILVAGRSGSAFTAEIGAMRMREEVDALHVLGLDPVEVLVVPRLMALMVAMPILAFLSDIAALFGAGLISWLYLGITPDIFMQRLNEAVTPMEFYIGVGKAPFMALIIGLVACNEGMKVGGSSESLGLHTTQAVVKAIFLVIVVDGLFAMFFAALGI</sequence>
<dbReference type="InterPro" id="IPR036513">
    <property type="entry name" value="STAS_dom_sf"/>
</dbReference>
<dbReference type="PROSITE" id="PS50801">
    <property type="entry name" value="STAS"/>
    <property type="match status" value="1"/>
</dbReference>
<dbReference type="Pfam" id="PF02405">
    <property type="entry name" value="MlaE"/>
    <property type="match status" value="1"/>
</dbReference>
<feature type="transmembrane region" description="Helical" evidence="1">
    <location>
        <begin position="204"/>
        <end position="228"/>
    </location>
</feature>
<gene>
    <name evidence="3" type="ORF">JCR33_00195</name>
</gene>
<feature type="domain" description="STAS" evidence="2">
    <location>
        <begin position="10"/>
        <end position="101"/>
    </location>
</feature>
<reference evidence="3" key="1">
    <citation type="submission" date="2020-12" db="EMBL/GenBank/DDBJ databases">
        <title>Bacterial taxonomy.</title>
        <authorList>
            <person name="Pan X."/>
        </authorList>
    </citation>
    <scope>NUCLEOTIDE SEQUENCE</scope>
    <source>
        <strain evidence="3">B2012</strain>
    </source>
</reference>
<dbReference type="GO" id="GO:0043190">
    <property type="term" value="C:ATP-binding cassette (ABC) transporter complex"/>
    <property type="evidence" value="ECO:0007669"/>
    <property type="project" value="InterPro"/>
</dbReference>
<feature type="transmembrane region" description="Helical" evidence="1">
    <location>
        <begin position="276"/>
        <end position="297"/>
    </location>
</feature>
<dbReference type="InterPro" id="IPR058548">
    <property type="entry name" value="MlaB-like_STAS"/>
</dbReference>
<feature type="transmembrane region" description="Helical" evidence="1">
    <location>
        <begin position="174"/>
        <end position="198"/>
    </location>
</feature>
<feature type="transmembrane region" description="Helical" evidence="1">
    <location>
        <begin position="357"/>
        <end position="378"/>
    </location>
</feature>
<evidence type="ECO:0000313" key="4">
    <source>
        <dbReference type="Proteomes" id="UP000609531"/>
    </source>
</evidence>
<evidence type="ECO:0000259" key="2">
    <source>
        <dbReference type="PROSITE" id="PS50801"/>
    </source>
</evidence>
<keyword evidence="1" id="KW-0812">Transmembrane</keyword>
<keyword evidence="4" id="KW-1185">Reference proteome</keyword>
<evidence type="ECO:0000256" key="1">
    <source>
        <dbReference type="SAM" id="Phobius"/>
    </source>
</evidence>
<dbReference type="InterPro" id="IPR002645">
    <property type="entry name" value="STAS_dom"/>
</dbReference>
<proteinExistence type="predicted"/>
<evidence type="ECO:0000313" key="3">
    <source>
        <dbReference type="EMBL" id="MBJ3774087.1"/>
    </source>
</evidence>
<name>A0A934MBG2_9HYPH</name>
<feature type="transmembrane region" description="Helical" evidence="1">
    <location>
        <begin position="317"/>
        <end position="336"/>
    </location>
</feature>
<dbReference type="SUPFAM" id="SSF52091">
    <property type="entry name" value="SpoIIaa-like"/>
    <property type="match status" value="1"/>
</dbReference>
<dbReference type="GO" id="GO:0005548">
    <property type="term" value="F:phospholipid transporter activity"/>
    <property type="evidence" value="ECO:0007669"/>
    <property type="project" value="TreeGrafter"/>
</dbReference>
<dbReference type="AlphaFoldDB" id="A0A934MBG2"/>
<organism evidence="3 4">
    <name type="scientific">Acuticoccus mangrovi</name>
    <dbReference type="NCBI Taxonomy" id="2796142"/>
    <lineage>
        <taxon>Bacteria</taxon>
        <taxon>Pseudomonadati</taxon>
        <taxon>Pseudomonadota</taxon>
        <taxon>Alphaproteobacteria</taxon>
        <taxon>Hyphomicrobiales</taxon>
        <taxon>Amorphaceae</taxon>
        <taxon>Acuticoccus</taxon>
    </lineage>
</organism>
<protein>
    <submittedName>
        <fullName evidence="3">ABC transporter permease</fullName>
    </submittedName>
</protein>
<dbReference type="EMBL" id="JAEKJA010000001">
    <property type="protein sequence ID" value="MBJ3774087.1"/>
    <property type="molecule type" value="Genomic_DNA"/>
</dbReference>
<accession>A0A934MBG2</accession>